<reference evidence="3" key="1">
    <citation type="submission" date="2021-01" db="EMBL/GenBank/DDBJ databases">
        <title>Fulvivirga kasyanovii gen. nov., sp nov., a novel member of the phylum Bacteroidetes isolated from seawater in a mussel farm.</title>
        <authorList>
            <person name="Zhao L.-H."/>
            <person name="Wang Z.-J."/>
        </authorList>
    </citation>
    <scope>NUCLEOTIDE SEQUENCE</scope>
    <source>
        <strain evidence="3">2943</strain>
    </source>
</reference>
<organism evidence="3 4">
    <name type="scientific">Fulvivirga sediminis</name>
    <dbReference type="NCBI Taxonomy" id="2803949"/>
    <lineage>
        <taxon>Bacteria</taxon>
        <taxon>Pseudomonadati</taxon>
        <taxon>Bacteroidota</taxon>
        <taxon>Cytophagia</taxon>
        <taxon>Cytophagales</taxon>
        <taxon>Fulvivirgaceae</taxon>
        <taxon>Fulvivirga</taxon>
    </lineage>
</organism>
<dbReference type="RefSeq" id="WP_202244079.1">
    <property type="nucleotide sequence ID" value="NZ_JAESIY010000004.1"/>
</dbReference>
<name>A0A937K0G7_9BACT</name>
<keyword evidence="1" id="KW-0812">Transmembrane</keyword>
<evidence type="ECO:0000256" key="1">
    <source>
        <dbReference type="SAM" id="Phobius"/>
    </source>
</evidence>
<dbReference type="Proteomes" id="UP000659388">
    <property type="component" value="Unassembled WGS sequence"/>
</dbReference>
<dbReference type="EMBL" id="JAESIY010000004">
    <property type="protein sequence ID" value="MBL3656290.1"/>
    <property type="molecule type" value="Genomic_DNA"/>
</dbReference>
<dbReference type="Gene3D" id="1.10.287.70">
    <property type="match status" value="1"/>
</dbReference>
<feature type="transmembrane region" description="Helical" evidence="1">
    <location>
        <begin position="62"/>
        <end position="86"/>
    </location>
</feature>
<feature type="transmembrane region" description="Helical" evidence="1">
    <location>
        <begin position="131"/>
        <end position="160"/>
    </location>
</feature>
<dbReference type="Pfam" id="PF07885">
    <property type="entry name" value="Ion_trans_2"/>
    <property type="match status" value="1"/>
</dbReference>
<dbReference type="GO" id="GO:0034220">
    <property type="term" value="P:monoatomic ion transmembrane transport"/>
    <property type="evidence" value="ECO:0007669"/>
    <property type="project" value="UniProtKB-KW"/>
</dbReference>
<evidence type="ECO:0000259" key="2">
    <source>
        <dbReference type="Pfam" id="PF07885"/>
    </source>
</evidence>
<sequence length="348" mass="39265">MNWILIICGGILVLLASYDIIRTTINNNGAGLLSSRIASAVWIVLFKLAGKKGKRKLLAQSGLCIILCLVLSWILAIWFGYTLIFISDPQSVQTSSSNTSTSFLEKVYYVGYTLSTMGNGDLVASTPGWKIFSVIVSFSGLTFLTLAITYLIPILSAVVAKRKLSAYIFFLGSTPVEMLNNGWDGKTFKNLEQHFQGLADLIIHHKERHLLYPVLHYFHSTDDKYAAPKTLTVLDEAITMLLYHPDLKNKFNKLSVKILRNAMDEYLLTLSSTYIGKSRKWPEIPHVDDLQMTTPHGNEILKECYEKLKERRQLLMGLVHKDGWKWTDIYSPRSTTLTLDLPNVLQGN</sequence>
<comment type="caution">
    <text evidence="3">The sequence shown here is derived from an EMBL/GenBank/DDBJ whole genome shotgun (WGS) entry which is preliminary data.</text>
</comment>
<dbReference type="InterPro" id="IPR013099">
    <property type="entry name" value="K_chnl_dom"/>
</dbReference>
<evidence type="ECO:0000313" key="4">
    <source>
        <dbReference type="Proteomes" id="UP000659388"/>
    </source>
</evidence>
<keyword evidence="4" id="KW-1185">Reference proteome</keyword>
<keyword evidence="3" id="KW-0813">Transport</keyword>
<keyword evidence="1" id="KW-1133">Transmembrane helix</keyword>
<evidence type="ECO:0000313" key="3">
    <source>
        <dbReference type="EMBL" id="MBL3656290.1"/>
    </source>
</evidence>
<keyword evidence="1" id="KW-0472">Membrane</keyword>
<feature type="transmembrane region" description="Helical" evidence="1">
    <location>
        <begin position="29"/>
        <end position="50"/>
    </location>
</feature>
<keyword evidence="3" id="KW-0407">Ion channel</keyword>
<accession>A0A937K0G7</accession>
<dbReference type="AlphaFoldDB" id="A0A937K0G7"/>
<protein>
    <submittedName>
        <fullName evidence="3">Two pore domain potassium channel family protein</fullName>
    </submittedName>
</protein>
<dbReference type="SUPFAM" id="SSF81324">
    <property type="entry name" value="Voltage-gated potassium channels"/>
    <property type="match status" value="1"/>
</dbReference>
<proteinExistence type="predicted"/>
<feature type="domain" description="Potassium channel" evidence="2">
    <location>
        <begin position="72"/>
        <end position="154"/>
    </location>
</feature>
<gene>
    <name evidence="3" type="ORF">JL102_09125</name>
</gene>
<keyword evidence="3" id="KW-0406">Ion transport</keyword>